<dbReference type="InterPro" id="IPR058248">
    <property type="entry name" value="Lxx211020-like"/>
</dbReference>
<gene>
    <name evidence="2" type="ORF">SAMN05216212_2474</name>
</gene>
<organism evidence="2 3">
    <name type="scientific">Microbulbifer yueqingensis</name>
    <dbReference type="NCBI Taxonomy" id="658219"/>
    <lineage>
        <taxon>Bacteria</taxon>
        <taxon>Pseudomonadati</taxon>
        <taxon>Pseudomonadota</taxon>
        <taxon>Gammaproteobacteria</taxon>
        <taxon>Cellvibrionales</taxon>
        <taxon>Microbulbiferaceae</taxon>
        <taxon>Microbulbifer</taxon>
    </lineage>
</organism>
<dbReference type="STRING" id="658219.SAMN05216212_2474"/>
<dbReference type="Gene3D" id="2.60.40.1890">
    <property type="entry name" value="PCu(A)C copper chaperone"/>
    <property type="match status" value="1"/>
</dbReference>
<dbReference type="SUPFAM" id="SSF110087">
    <property type="entry name" value="DR1885-like metal-binding protein"/>
    <property type="match status" value="1"/>
</dbReference>
<name>A0A1G9CDP6_9GAMM</name>
<dbReference type="InterPro" id="IPR036182">
    <property type="entry name" value="PCuAC_sf"/>
</dbReference>
<evidence type="ECO:0000256" key="1">
    <source>
        <dbReference type="SAM" id="SignalP"/>
    </source>
</evidence>
<evidence type="ECO:0008006" key="4">
    <source>
        <dbReference type="Google" id="ProtNLM"/>
    </source>
</evidence>
<dbReference type="OrthoDB" id="9796962at2"/>
<feature type="chain" id="PRO_5011735954" description="Copper(I)-binding protein" evidence="1">
    <location>
        <begin position="25"/>
        <end position="153"/>
    </location>
</feature>
<proteinExistence type="predicted"/>
<sequence>MRGGFVKTALRGLLLAAMSVPALASAGLDVEGYARETLPGASMSAAYLTLRNTGNSARSLQRLELPLHGGARVQIHSTVTEGGISRMRPLAALELPPGGEITMAPGGIHLMLSGAELRAGRKVQLRLYFADGEVLEVGLPVRAITDGVHHDHG</sequence>
<accession>A0A1G9CDP6</accession>
<dbReference type="InterPro" id="IPR007410">
    <property type="entry name" value="LpqE-like"/>
</dbReference>
<keyword evidence="1" id="KW-0732">Signal</keyword>
<protein>
    <recommendedName>
        <fullName evidence="4">Copper(I)-binding protein</fullName>
    </recommendedName>
</protein>
<dbReference type="AlphaFoldDB" id="A0A1G9CDP6"/>
<dbReference type="Pfam" id="PF04314">
    <property type="entry name" value="PCuAC"/>
    <property type="match status" value="1"/>
</dbReference>
<dbReference type="PANTHER" id="PTHR36302:SF1">
    <property type="entry name" value="COPPER CHAPERONE PCU(A)C"/>
    <property type="match status" value="1"/>
</dbReference>
<evidence type="ECO:0000313" key="3">
    <source>
        <dbReference type="Proteomes" id="UP000199305"/>
    </source>
</evidence>
<reference evidence="3" key="1">
    <citation type="submission" date="2016-10" db="EMBL/GenBank/DDBJ databases">
        <authorList>
            <person name="Varghese N."/>
            <person name="Submissions S."/>
        </authorList>
    </citation>
    <scope>NUCLEOTIDE SEQUENCE [LARGE SCALE GENOMIC DNA]</scope>
    <source>
        <strain evidence="3">CGMCC 1.10658</strain>
    </source>
</reference>
<dbReference type="PANTHER" id="PTHR36302">
    <property type="entry name" value="BLR7088 PROTEIN"/>
    <property type="match status" value="1"/>
</dbReference>
<evidence type="ECO:0000313" key="2">
    <source>
        <dbReference type="EMBL" id="SDK49791.1"/>
    </source>
</evidence>
<dbReference type="EMBL" id="FNFH01000005">
    <property type="protein sequence ID" value="SDK49791.1"/>
    <property type="molecule type" value="Genomic_DNA"/>
</dbReference>
<keyword evidence="3" id="KW-1185">Reference proteome</keyword>
<dbReference type="Proteomes" id="UP000199305">
    <property type="component" value="Unassembled WGS sequence"/>
</dbReference>
<feature type="signal peptide" evidence="1">
    <location>
        <begin position="1"/>
        <end position="24"/>
    </location>
</feature>